<keyword evidence="2" id="KW-0238">DNA-binding</keyword>
<dbReference type="GO" id="GO:0003677">
    <property type="term" value="F:DNA binding"/>
    <property type="evidence" value="ECO:0007669"/>
    <property type="project" value="UniProtKB-KW"/>
</dbReference>
<feature type="domain" description="Transposase Tn5-like N-terminal" evidence="1">
    <location>
        <begin position="14"/>
        <end position="57"/>
    </location>
</feature>
<dbReference type="InterPro" id="IPR014735">
    <property type="entry name" value="Transposase_Tn5-like_N"/>
</dbReference>
<gene>
    <name evidence="2" type="ORF">ABVB70_20895</name>
</gene>
<dbReference type="AlphaFoldDB" id="A0ABD5LLL4"/>
<dbReference type="Proteomes" id="UP001438189">
    <property type="component" value="Unassembled WGS sequence"/>
</dbReference>
<proteinExistence type="predicted"/>
<dbReference type="EMBL" id="JBETME010000010">
    <property type="protein sequence ID" value="MES4992781.1"/>
    <property type="molecule type" value="Genomic_DNA"/>
</dbReference>
<dbReference type="InterPro" id="IPR038215">
    <property type="entry name" value="TN5-like_N_sf"/>
</dbReference>
<organism evidence="2 3">
    <name type="scientific">Agrobacterium radiobacter</name>
    <dbReference type="NCBI Taxonomy" id="362"/>
    <lineage>
        <taxon>Bacteria</taxon>
        <taxon>Pseudomonadati</taxon>
        <taxon>Pseudomonadota</taxon>
        <taxon>Alphaproteobacteria</taxon>
        <taxon>Hyphomicrobiales</taxon>
        <taxon>Rhizobiaceae</taxon>
        <taxon>Rhizobium/Agrobacterium group</taxon>
        <taxon>Agrobacterium</taxon>
        <taxon>Agrobacterium tumefaciens complex</taxon>
    </lineage>
</organism>
<evidence type="ECO:0000313" key="2">
    <source>
        <dbReference type="EMBL" id="MES4992781.1"/>
    </source>
</evidence>
<reference evidence="2 3" key="1">
    <citation type="submission" date="2024-06" db="EMBL/GenBank/DDBJ databases">
        <title>Genome sequencing of Agrobacterium spp. from tobacco in Serbia.</title>
        <authorList>
            <person name="Ilicic R.J."/>
            <person name="Studholme D.J."/>
            <person name="Jelusic A."/>
            <person name="Barac G."/>
            <person name="Bagi F."/>
            <person name="Popovic Milovanovic T."/>
        </authorList>
    </citation>
    <scope>NUCLEOTIDE SEQUENCE [LARGE SCALE GENOMIC DNA]</scope>
    <source>
        <strain evidence="2 3">DA1</strain>
    </source>
</reference>
<evidence type="ECO:0000259" key="1">
    <source>
        <dbReference type="Pfam" id="PF14706"/>
    </source>
</evidence>
<dbReference type="Gene3D" id="1.10.246.40">
    <property type="entry name" value="Tn5 transposase, domain 1"/>
    <property type="match status" value="1"/>
</dbReference>
<evidence type="ECO:0000313" key="3">
    <source>
        <dbReference type="Proteomes" id="UP001438189"/>
    </source>
</evidence>
<accession>A0ABD5LLL4</accession>
<dbReference type="Pfam" id="PF14706">
    <property type="entry name" value="Tnp_DNA_bind"/>
    <property type="match status" value="1"/>
</dbReference>
<name>A0ABD5LLL4_AGRRD</name>
<sequence length="78" mass="8732">MSVRDDVIAYCGGHWSKQEMDAECFKDARVGRRCTELLRQLGEHMGGSIPFGCQGLGQHESELMGLSNRSWGVKIEFV</sequence>
<protein>
    <submittedName>
        <fullName evidence="2">Transposase DNA-binding-containing protein</fullName>
    </submittedName>
</protein>
<comment type="caution">
    <text evidence="2">The sequence shown here is derived from an EMBL/GenBank/DDBJ whole genome shotgun (WGS) entry which is preliminary data.</text>
</comment>
<dbReference type="RefSeq" id="WP_353574572.1">
    <property type="nucleotide sequence ID" value="NZ_JBETME010000010.1"/>
</dbReference>